<evidence type="ECO:0000259" key="19">
    <source>
        <dbReference type="PROSITE" id="PS51483"/>
    </source>
</evidence>
<organism evidence="20 21">
    <name type="scientific">Rariglobus hedericola</name>
    <dbReference type="NCBI Taxonomy" id="2597822"/>
    <lineage>
        <taxon>Bacteria</taxon>
        <taxon>Pseudomonadati</taxon>
        <taxon>Verrucomicrobiota</taxon>
        <taxon>Opitutia</taxon>
        <taxon>Opitutales</taxon>
        <taxon>Opitutaceae</taxon>
        <taxon>Rariglobus</taxon>
    </lineage>
</organism>
<dbReference type="GO" id="GO:0006432">
    <property type="term" value="P:phenylalanyl-tRNA aminoacylation"/>
    <property type="evidence" value="ECO:0007669"/>
    <property type="project" value="UniProtKB-UniRule"/>
</dbReference>
<dbReference type="GO" id="GO:0005524">
    <property type="term" value="F:ATP binding"/>
    <property type="evidence" value="ECO:0007669"/>
    <property type="project" value="UniProtKB-UniRule"/>
</dbReference>
<evidence type="ECO:0000259" key="17">
    <source>
        <dbReference type="PROSITE" id="PS50886"/>
    </source>
</evidence>
<dbReference type="Gene3D" id="3.30.56.10">
    <property type="match status" value="2"/>
</dbReference>
<dbReference type="Pfam" id="PF01588">
    <property type="entry name" value="tRNA_bind"/>
    <property type="match status" value="1"/>
</dbReference>
<dbReference type="FunFam" id="3.50.40.10:FF:000001">
    <property type="entry name" value="Phenylalanine--tRNA ligase beta subunit"/>
    <property type="match status" value="1"/>
</dbReference>
<dbReference type="InterPro" id="IPR020825">
    <property type="entry name" value="Phe-tRNA_synthase-like_B3/B4"/>
</dbReference>
<keyword evidence="5 16" id="KW-0820">tRNA-binding</keyword>
<dbReference type="SMART" id="SM00873">
    <property type="entry name" value="B3_4"/>
    <property type="match status" value="1"/>
</dbReference>
<reference evidence="20 21" key="1">
    <citation type="submission" date="2019-07" db="EMBL/GenBank/DDBJ databases">
        <title>Description of 53C-WASEF.</title>
        <authorList>
            <person name="Pitt A."/>
            <person name="Hahn M.W."/>
        </authorList>
    </citation>
    <scope>NUCLEOTIDE SEQUENCE [LARGE SCALE GENOMIC DNA]</scope>
    <source>
        <strain evidence="20 21">53C-WASEF</strain>
    </source>
</reference>
<evidence type="ECO:0000259" key="18">
    <source>
        <dbReference type="PROSITE" id="PS51447"/>
    </source>
</evidence>
<dbReference type="Gene3D" id="3.50.40.10">
    <property type="entry name" value="Phenylalanyl-trna Synthetase, Chain B, domain 3"/>
    <property type="match status" value="1"/>
</dbReference>
<dbReference type="EC" id="6.1.1.20" evidence="15"/>
<keyword evidence="6 15" id="KW-0436">Ligase</keyword>
<dbReference type="InterPro" id="IPR012340">
    <property type="entry name" value="NA-bd_OB-fold"/>
</dbReference>
<evidence type="ECO:0000256" key="5">
    <source>
        <dbReference type="ARBA" id="ARBA00022555"/>
    </source>
</evidence>
<dbReference type="InterPro" id="IPR041616">
    <property type="entry name" value="PheRS_beta_core"/>
</dbReference>
<dbReference type="Gene3D" id="3.30.930.10">
    <property type="entry name" value="Bira Bifunctional Protein, Domain 2"/>
    <property type="match status" value="1"/>
</dbReference>
<dbReference type="OrthoDB" id="9805455at2"/>
<comment type="subunit">
    <text evidence="3 15">Tetramer of two alpha and two beta subunits.</text>
</comment>
<dbReference type="SUPFAM" id="SSF55681">
    <property type="entry name" value="Class II aaRS and biotin synthetases"/>
    <property type="match status" value="1"/>
</dbReference>
<keyword evidence="8 15" id="KW-0547">Nucleotide-binding</keyword>
<dbReference type="InterPro" id="IPR009061">
    <property type="entry name" value="DNA-bd_dom_put_sf"/>
</dbReference>
<feature type="binding site" evidence="15">
    <location>
        <position position="478"/>
    </location>
    <ligand>
        <name>Mg(2+)</name>
        <dbReference type="ChEBI" id="CHEBI:18420"/>
        <note>shared with alpha subunit</note>
    </ligand>
</feature>
<dbReference type="Pfam" id="PF03147">
    <property type="entry name" value="FDX-ACB"/>
    <property type="match status" value="1"/>
</dbReference>
<dbReference type="EMBL" id="VMBG01000001">
    <property type="protein sequence ID" value="TSJ79087.1"/>
    <property type="molecule type" value="Genomic_DNA"/>
</dbReference>
<keyword evidence="21" id="KW-1185">Reference proteome</keyword>
<dbReference type="Gene3D" id="2.40.50.140">
    <property type="entry name" value="Nucleic acid-binding proteins"/>
    <property type="match status" value="1"/>
</dbReference>
<evidence type="ECO:0000256" key="7">
    <source>
        <dbReference type="ARBA" id="ARBA00022723"/>
    </source>
</evidence>
<dbReference type="Pfam" id="PF17759">
    <property type="entry name" value="tRNA_synthFbeta"/>
    <property type="match status" value="1"/>
</dbReference>
<dbReference type="GO" id="GO:0000287">
    <property type="term" value="F:magnesium ion binding"/>
    <property type="evidence" value="ECO:0007669"/>
    <property type="project" value="UniProtKB-UniRule"/>
</dbReference>
<evidence type="ECO:0000256" key="3">
    <source>
        <dbReference type="ARBA" id="ARBA00011209"/>
    </source>
</evidence>
<dbReference type="NCBIfam" id="NF045760">
    <property type="entry name" value="YtpR"/>
    <property type="match status" value="1"/>
</dbReference>
<dbReference type="SMART" id="SM00896">
    <property type="entry name" value="FDX-ACB"/>
    <property type="match status" value="1"/>
</dbReference>
<evidence type="ECO:0000256" key="12">
    <source>
        <dbReference type="ARBA" id="ARBA00022917"/>
    </source>
</evidence>
<dbReference type="InterPro" id="IPR004532">
    <property type="entry name" value="Phe-tRNA-ligase_IIc_bsu_bact"/>
</dbReference>
<dbReference type="GO" id="GO:0000049">
    <property type="term" value="F:tRNA binding"/>
    <property type="evidence" value="ECO:0007669"/>
    <property type="project" value="UniProtKB-UniRule"/>
</dbReference>
<dbReference type="PANTHER" id="PTHR10947">
    <property type="entry name" value="PHENYLALANYL-TRNA SYNTHETASE BETA CHAIN AND LEUCINE-RICH REPEAT-CONTAINING PROTEIN 47"/>
    <property type="match status" value="1"/>
</dbReference>
<evidence type="ECO:0000256" key="14">
    <source>
        <dbReference type="ARBA" id="ARBA00049255"/>
    </source>
</evidence>
<dbReference type="PROSITE" id="PS51483">
    <property type="entry name" value="B5"/>
    <property type="match status" value="1"/>
</dbReference>
<dbReference type="Gene3D" id="3.30.70.380">
    <property type="entry name" value="Ferrodoxin-fold anticodon-binding domain"/>
    <property type="match status" value="1"/>
</dbReference>
<dbReference type="InterPro" id="IPR002547">
    <property type="entry name" value="tRNA-bd_dom"/>
</dbReference>
<dbReference type="RefSeq" id="WP_144229430.1">
    <property type="nucleotide sequence ID" value="NZ_CBCRVV010000005.1"/>
</dbReference>
<feature type="binding site" evidence="15">
    <location>
        <position position="469"/>
    </location>
    <ligand>
        <name>Mg(2+)</name>
        <dbReference type="ChEBI" id="CHEBI:18420"/>
        <note>shared with alpha subunit</note>
    </ligand>
</feature>
<evidence type="ECO:0000256" key="9">
    <source>
        <dbReference type="ARBA" id="ARBA00022840"/>
    </source>
</evidence>
<keyword evidence="4 15" id="KW-0963">Cytoplasm</keyword>
<evidence type="ECO:0000256" key="15">
    <source>
        <dbReference type="HAMAP-Rule" id="MF_00283"/>
    </source>
</evidence>
<feature type="binding site" evidence="15">
    <location>
        <position position="475"/>
    </location>
    <ligand>
        <name>Mg(2+)</name>
        <dbReference type="ChEBI" id="CHEBI:18420"/>
        <note>shared with alpha subunit</note>
    </ligand>
</feature>
<comment type="catalytic activity">
    <reaction evidence="14 15">
        <text>tRNA(Phe) + L-phenylalanine + ATP = L-phenylalanyl-tRNA(Phe) + AMP + diphosphate + H(+)</text>
        <dbReference type="Rhea" id="RHEA:19413"/>
        <dbReference type="Rhea" id="RHEA-COMP:9668"/>
        <dbReference type="Rhea" id="RHEA-COMP:9699"/>
        <dbReference type="ChEBI" id="CHEBI:15378"/>
        <dbReference type="ChEBI" id="CHEBI:30616"/>
        <dbReference type="ChEBI" id="CHEBI:33019"/>
        <dbReference type="ChEBI" id="CHEBI:58095"/>
        <dbReference type="ChEBI" id="CHEBI:78442"/>
        <dbReference type="ChEBI" id="CHEBI:78531"/>
        <dbReference type="ChEBI" id="CHEBI:456215"/>
        <dbReference type="EC" id="6.1.1.20"/>
    </reaction>
</comment>
<dbReference type="InterPro" id="IPR005146">
    <property type="entry name" value="B3/B4_tRNA-bd"/>
</dbReference>
<gene>
    <name evidence="15" type="primary">pheT</name>
    <name evidence="20" type="ORF">FPL22_07275</name>
</gene>
<dbReference type="PANTHER" id="PTHR10947:SF0">
    <property type="entry name" value="PHENYLALANINE--TRNA LIGASE BETA SUBUNIT"/>
    <property type="match status" value="1"/>
</dbReference>
<evidence type="ECO:0000313" key="20">
    <source>
        <dbReference type="EMBL" id="TSJ79087.1"/>
    </source>
</evidence>
<evidence type="ECO:0000256" key="2">
    <source>
        <dbReference type="ARBA" id="ARBA00008653"/>
    </source>
</evidence>
<dbReference type="SUPFAM" id="SSF50249">
    <property type="entry name" value="Nucleic acid-binding proteins"/>
    <property type="match status" value="1"/>
</dbReference>
<dbReference type="PROSITE" id="PS50886">
    <property type="entry name" value="TRBD"/>
    <property type="match status" value="1"/>
</dbReference>
<dbReference type="InterPro" id="IPR045864">
    <property type="entry name" value="aa-tRNA-synth_II/BPL/LPL"/>
</dbReference>
<dbReference type="Pfam" id="PF03483">
    <property type="entry name" value="B3_4"/>
    <property type="match status" value="1"/>
</dbReference>
<evidence type="ECO:0000256" key="13">
    <source>
        <dbReference type="ARBA" id="ARBA00023146"/>
    </source>
</evidence>
<dbReference type="SMART" id="SM00874">
    <property type="entry name" value="B5"/>
    <property type="match status" value="1"/>
</dbReference>
<keyword evidence="7 15" id="KW-0479">Metal-binding</keyword>
<proteinExistence type="inferred from homology"/>
<dbReference type="GO" id="GO:0009328">
    <property type="term" value="C:phenylalanine-tRNA ligase complex"/>
    <property type="evidence" value="ECO:0007669"/>
    <property type="project" value="TreeGrafter"/>
</dbReference>
<evidence type="ECO:0000313" key="21">
    <source>
        <dbReference type="Proteomes" id="UP000315648"/>
    </source>
</evidence>
<dbReference type="HAMAP" id="MF_00283">
    <property type="entry name" value="Phe_tRNA_synth_beta1"/>
    <property type="match status" value="1"/>
</dbReference>
<keyword evidence="11 16" id="KW-0694">RNA-binding</keyword>
<dbReference type="GO" id="GO:0004826">
    <property type="term" value="F:phenylalanine-tRNA ligase activity"/>
    <property type="evidence" value="ECO:0007669"/>
    <property type="project" value="UniProtKB-UniRule"/>
</dbReference>
<comment type="subcellular location">
    <subcellularLocation>
        <location evidence="1 15">Cytoplasm</location>
    </subcellularLocation>
</comment>
<feature type="domain" description="FDX-ACB" evidence="18">
    <location>
        <begin position="721"/>
        <end position="820"/>
    </location>
</feature>
<dbReference type="Pfam" id="PF03484">
    <property type="entry name" value="B5"/>
    <property type="match status" value="1"/>
</dbReference>
<accession>A0A556QR21</accession>
<dbReference type="InterPro" id="IPR045060">
    <property type="entry name" value="Phe-tRNA-ligase_IIc_bsu"/>
</dbReference>
<dbReference type="AlphaFoldDB" id="A0A556QR21"/>
<dbReference type="SUPFAM" id="SSF46955">
    <property type="entry name" value="Putative DNA-binding domain"/>
    <property type="match status" value="1"/>
</dbReference>
<dbReference type="PROSITE" id="PS51447">
    <property type="entry name" value="FDX_ACB"/>
    <property type="match status" value="1"/>
</dbReference>
<dbReference type="Proteomes" id="UP000315648">
    <property type="component" value="Unassembled WGS sequence"/>
</dbReference>
<dbReference type="FunFam" id="2.40.50.140:FF:000045">
    <property type="entry name" value="Phenylalanine--tRNA ligase beta subunit"/>
    <property type="match status" value="1"/>
</dbReference>
<dbReference type="InterPro" id="IPR005121">
    <property type="entry name" value="Fdx_antiC-bd"/>
</dbReference>
<evidence type="ECO:0000256" key="8">
    <source>
        <dbReference type="ARBA" id="ARBA00022741"/>
    </source>
</evidence>
<dbReference type="CDD" id="cd02796">
    <property type="entry name" value="tRNA_bind_bactPheRS"/>
    <property type="match status" value="1"/>
</dbReference>
<name>A0A556QR21_9BACT</name>
<keyword evidence="12 15" id="KW-0648">Protein biosynthesis</keyword>
<protein>
    <recommendedName>
        <fullName evidence="15">Phenylalanine--tRNA ligase beta subunit</fullName>
        <ecNumber evidence="15">6.1.1.20</ecNumber>
    </recommendedName>
    <alternativeName>
        <fullName evidence="15">Phenylalanyl-tRNA synthetase beta subunit</fullName>
        <shortName evidence="15">PheRS</shortName>
    </alternativeName>
</protein>
<keyword evidence="13 15" id="KW-0030">Aminoacyl-tRNA synthetase</keyword>
<evidence type="ECO:0000256" key="10">
    <source>
        <dbReference type="ARBA" id="ARBA00022842"/>
    </source>
</evidence>
<dbReference type="InterPro" id="IPR033714">
    <property type="entry name" value="tRNA_bind_bactPheRS"/>
</dbReference>
<dbReference type="SUPFAM" id="SSF54991">
    <property type="entry name" value="Anticodon-binding domain of PheRS"/>
    <property type="match status" value="1"/>
</dbReference>
<comment type="cofactor">
    <cofactor evidence="15">
        <name>Mg(2+)</name>
        <dbReference type="ChEBI" id="CHEBI:18420"/>
    </cofactor>
    <text evidence="15">Binds 2 magnesium ions per tetramer.</text>
</comment>
<feature type="domain" description="TRNA-binding" evidence="17">
    <location>
        <begin position="41"/>
        <end position="152"/>
    </location>
</feature>
<evidence type="ECO:0000256" key="16">
    <source>
        <dbReference type="PROSITE-ProRule" id="PRU00209"/>
    </source>
</evidence>
<comment type="caution">
    <text evidence="20">The sequence shown here is derived from an EMBL/GenBank/DDBJ whole genome shotgun (WGS) entry which is preliminary data.</text>
</comment>
<sequence length="821" mass="87841">MKVSLSWLQSYVDLTGVSADDISGAITFLGFEVEQVIRTGAPKFNNVVVGHILTRDKHPNADKLSVCTVDVGSANGGVRTIVCGAPNCDIGNRVPVALPGAVLPGDFVIKEAKVRGQPSSGMMCSAKELTLAEDAQGLLLLTGTPDVGTAINDVLPAGDTVFDIEITPNRPDALSHLGVARELAAWFKKDLTYPTVRFTPAAITADPRADLLKSVRVEAATDCPLYTATVVTGVKVGPSPDWIQARLTAIGLRPINNIVDIGNYVMLEYGQPVHAFDAKKLAGAEIIVRHAAEGEKITTLDNKERVLSATTLVIADAQNPVVIAGIMGSADSGVSAETTDLVLEVAYFKRQSVRATVKRLGLASDSSYRYERGVDVHSLDEAAHRFIDLILAHAGGVVAGPIHRVGADIPWEREITVTPAYINEKLGFEIPAAEQRAALESLELAVVREEPTESRGPAWTFSVPSWRDDLDRPIDLVEEVVRLYGAEKIPSSVVSAPGLVGNDDPIVLFNRAVSAALVGQGFNECVNYTLRPAKELAAWATPAAIADLALSNPFVEDQSHLRNNLVSGLLESLKLNQSRGVAASHFFETGRVFIERNGSLSECVAAAFIIAEDTGERSWRTREAADFYTVKRHTATIASFAGIELERQPTTLVAAPALGWQEGHAATAGNIQHGWTSTFGLVSLAHLKALGITGKVYAGFFAIVSEKVTADADRRSYKPFGLQPAALRDLALIVPEAASSSEVQKALAKVVRAAVGNTFALEAVNVFDVYQGKGLPEGTKSLAYSLVFRAADRTLTDDEVNAVFTKIQDELVKATGYQIRK</sequence>
<feature type="domain" description="B5" evidence="19">
    <location>
        <begin position="410"/>
        <end position="491"/>
    </location>
</feature>
<dbReference type="SUPFAM" id="SSF56037">
    <property type="entry name" value="PheT/TilS domain"/>
    <property type="match status" value="1"/>
</dbReference>
<evidence type="ECO:0000256" key="11">
    <source>
        <dbReference type="ARBA" id="ARBA00022884"/>
    </source>
</evidence>
<keyword evidence="9 15" id="KW-0067">ATP-binding</keyword>
<evidence type="ECO:0000256" key="6">
    <source>
        <dbReference type="ARBA" id="ARBA00022598"/>
    </source>
</evidence>
<comment type="similarity">
    <text evidence="2 15">Belongs to the phenylalanyl-tRNA synthetase beta subunit family. Type 1 subfamily.</text>
</comment>
<dbReference type="InterPro" id="IPR005147">
    <property type="entry name" value="tRNA_synthase_B5-dom"/>
</dbReference>
<evidence type="ECO:0000256" key="4">
    <source>
        <dbReference type="ARBA" id="ARBA00022490"/>
    </source>
</evidence>
<keyword evidence="10 15" id="KW-0460">Magnesium</keyword>
<feature type="binding site" evidence="15">
    <location>
        <position position="479"/>
    </location>
    <ligand>
        <name>Mg(2+)</name>
        <dbReference type="ChEBI" id="CHEBI:18420"/>
        <note>shared with alpha subunit</note>
    </ligand>
</feature>
<dbReference type="InterPro" id="IPR036690">
    <property type="entry name" value="Fdx_antiC-bd_sf"/>
</dbReference>
<dbReference type="NCBIfam" id="TIGR00472">
    <property type="entry name" value="pheT_bact"/>
    <property type="match status" value="1"/>
</dbReference>
<evidence type="ECO:0000256" key="1">
    <source>
        <dbReference type="ARBA" id="ARBA00004496"/>
    </source>
</evidence>